<dbReference type="EMBL" id="CP072168">
    <property type="protein sequence ID" value="QYA09184.1"/>
    <property type="molecule type" value="Genomic_DNA"/>
</dbReference>
<organism evidence="1 3">
    <name type="scientific">Agrobacterium larrymoorei</name>
    <dbReference type="NCBI Taxonomy" id="160699"/>
    <lineage>
        <taxon>Bacteria</taxon>
        <taxon>Pseudomonadati</taxon>
        <taxon>Pseudomonadota</taxon>
        <taxon>Alphaproteobacteria</taxon>
        <taxon>Hyphomicrobiales</taxon>
        <taxon>Rhizobiaceae</taxon>
        <taxon>Rhizobium/Agrobacterium group</taxon>
        <taxon>Agrobacterium</taxon>
    </lineage>
</organism>
<sequence>MDQFQIGLHHSLPSISAPALQLRAAFSSSCIRRRDKHEPVLTPFPHHGARIADTFFTLRRRKLTSPKSGAVRHVAKTKACRVNSPCRPLNLWGFIPNFMPFLDQAVKGFAAVQQSLLILFHKELTGAVSVPVTAIIAA</sequence>
<evidence type="ECO:0000313" key="3">
    <source>
        <dbReference type="Proteomes" id="UP000298545"/>
    </source>
</evidence>
<name>A0A4D7E5B6_9HYPH</name>
<reference evidence="2 4" key="2">
    <citation type="submission" date="2021-03" db="EMBL/GenBank/DDBJ databases">
        <title>Rapid diversification of plasmids in a genus of pathogenic and nitrogen fixing bacteria.</title>
        <authorList>
            <person name="Weisberg A.J."/>
            <person name="Miller M."/>
            <person name="Ream W."/>
            <person name="Grunwald N.J."/>
            <person name="Chang J.H."/>
        </authorList>
    </citation>
    <scope>NUCLEOTIDE SEQUENCE [LARGE SCALE GENOMIC DNA]</scope>
    <source>
        <strain evidence="2 4">AF3.44</strain>
    </source>
</reference>
<dbReference type="RefSeq" id="WP_136954411.1">
    <property type="nucleotide sequence ID" value="NZ_CP039692.1"/>
</dbReference>
<accession>A0A4D7E5B6</accession>
<evidence type="ECO:0000313" key="1">
    <source>
        <dbReference type="EMBL" id="QCJ00371.1"/>
    </source>
</evidence>
<dbReference type="AlphaFoldDB" id="A0A4D7E5B6"/>
<dbReference type="Proteomes" id="UP000826513">
    <property type="component" value="Chromosome 2"/>
</dbReference>
<gene>
    <name evidence="1" type="ORF">CFBP5473_20845</name>
    <name evidence="2" type="ORF">J5285_17510</name>
</gene>
<dbReference type="Proteomes" id="UP000298545">
    <property type="component" value="Chromosome linear"/>
</dbReference>
<keyword evidence="4" id="KW-1185">Reference proteome</keyword>
<reference evidence="1 3" key="1">
    <citation type="submission" date="2019-04" db="EMBL/GenBank/DDBJ databases">
        <title>Complete genome sequence of Agrobacterium larrymoorei CFBP5473.</title>
        <authorList>
            <person name="Haryono M."/>
            <person name="Chou L."/>
            <person name="Lin Y.-C."/>
            <person name="Lai E.-M."/>
            <person name="Kuo C.-H."/>
        </authorList>
    </citation>
    <scope>NUCLEOTIDE SEQUENCE [LARGE SCALE GENOMIC DNA]</scope>
    <source>
        <strain evidence="1 3">CFBP5473</strain>
    </source>
</reference>
<evidence type="ECO:0000313" key="2">
    <source>
        <dbReference type="EMBL" id="QYA09184.1"/>
    </source>
</evidence>
<evidence type="ECO:0000313" key="4">
    <source>
        <dbReference type="Proteomes" id="UP000826513"/>
    </source>
</evidence>
<dbReference type="KEGG" id="alf:CFBP5473_20845"/>
<protein>
    <submittedName>
        <fullName evidence="1">Uncharacterized protein</fullName>
    </submittedName>
</protein>
<dbReference type="EMBL" id="CP039692">
    <property type="protein sequence ID" value="QCJ00371.1"/>
    <property type="molecule type" value="Genomic_DNA"/>
</dbReference>
<proteinExistence type="predicted"/>